<evidence type="ECO:0000259" key="3">
    <source>
        <dbReference type="Pfam" id="PF09362"/>
    </source>
</evidence>
<feature type="signal peptide" evidence="2">
    <location>
        <begin position="1"/>
        <end position="18"/>
    </location>
</feature>
<evidence type="ECO:0000313" key="4">
    <source>
        <dbReference type="EMBL" id="OCF37503.1"/>
    </source>
</evidence>
<organism evidence="4 5">
    <name type="scientific">Kwoniella heveanensis BCC8398</name>
    <dbReference type="NCBI Taxonomy" id="1296120"/>
    <lineage>
        <taxon>Eukaryota</taxon>
        <taxon>Fungi</taxon>
        <taxon>Dikarya</taxon>
        <taxon>Basidiomycota</taxon>
        <taxon>Agaricomycotina</taxon>
        <taxon>Tremellomycetes</taxon>
        <taxon>Tremellales</taxon>
        <taxon>Cryptococcaceae</taxon>
        <taxon>Kwoniella</taxon>
    </lineage>
</organism>
<dbReference type="OrthoDB" id="74764at2759"/>
<evidence type="ECO:0000256" key="1">
    <source>
        <dbReference type="SAM" id="MobiDB-lite"/>
    </source>
</evidence>
<keyword evidence="2" id="KW-0732">Signal</keyword>
<feature type="chain" id="PRO_5008627515" description="DUF1996 domain-containing protein" evidence="2">
    <location>
        <begin position="19"/>
        <end position="490"/>
    </location>
</feature>
<gene>
    <name evidence="4" type="ORF">I316_00628</name>
</gene>
<dbReference type="PANTHER" id="PTHR43662">
    <property type="match status" value="1"/>
</dbReference>
<protein>
    <recommendedName>
        <fullName evidence="3">DUF1996 domain-containing protein</fullName>
    </recommendedName>
</protein>
<keyword evidence="5" id="KW-1185">Reference proteome</keyword>
<dbReference type="Pfam" id="PF09362">
    <property type="entry name" value="DUF1996"/>
    <property type="match status" value="1"/>
</dbReference>
<proteinExistence type="predicted"/>
<dbReference type="PANTHER" id="PTHR43662:SF3">
    <property type="entry name" value="DOMAIN PROTEIN, PUTATIVE (AFU_ORTHOLOGUE AFUA_6G11970)-RELATED"/>
    <property type="match status" value="1"/>
</dbReference>
<dbReference type="Proteomes" id="UP000092666">
    <property type="component" value="Unassembled WGS sequence"/>
</dbReference>
<feature type="region of interest" description="Disordered" evidence="1">
    <location>
        <begin position="444"/>
        <end position="490"/>
    </location>
</feature>
<dbReference type="EMBL" id="KV700122">
    <property type="protein sequence ID" value="OCF37503.1"/>
    <property type="molecule type" value="Genomic_DNA"/>
</dbReference>
<feature type="compositionally biased region" description="Polar residues" evidence="1">
    <location>
        <begin position="465"/>
        <end position="476"/>
    </location>
</feature>
<reference evidence="5" key="2">
    <citation type="submission" date="2013-12" db="EMBL/GenBank/DDBJ databases">
        <title>Evolution of pathogenesis and genome organization in the Tremellales.</title>
        <authorList>
            <person name="Cuomo C."/>
            <person name="Litvintseva A."/>
            <person name="Heitman J."/>
            <person name="Chen Y."/>
            <person name="Sun S."/>
            <person name="Springer D."/>
            <person name="Dromer F."/>
            <person name="Young S."/>
            <person name="Zeng Q."/>
            <person name="Chapman S."/>
            <person name="Gujja S."/>
            <person name="Saif S."/>
            <person name="Birren B."/>
        </authorList>
    </citation>
    <scope>NUCLEOTIDE SEQUENCE [LARGE SCALE GENOMIC DNA]</scope>
    <source>
        <strain evidence="5">BCC8398</strain>
    </source>
</reference>
<dbReference type="InterPro" id="IPR018535">
    <property type="entry name" value="DUF1996"/>
</dbReference>
<sequence length="490" mass="52376">MKYLSALVPLLTAPLVAAMGAQYIPAIGYDNLLFTEDFFPLIRSRLDPIVDPGKVSGHVHMVAGSSAFAADMTYATAQSGSLYYKWKNGTYSAVMSNDLAITAYWKYPLTNTDPCQPFANIPDDFRMLAGNIKRDDFNPANASNKAVEFLCIDANGSYDYTGHMPTDRECLTLRPQLHFPEYWNGVDSFKEGNSHVAYPVDGNPEGGVCPEGFFKIPHLFLETTYHINADNIAAGYEWYPGCFVMANGDDHGYSFHADWLNGFPSGFLVDAFQQCFDASTGLITKDCQVFHPFRGDNGHDCKTEGDVVNEIVGQNIAVAALPGSNPEFNSSKYSENYPKQTDPGYTEQASLVKASDQTGGFCLAGICTDYTGSDVVGAQQPLALPAVSSAPGSAAGVTSSVAIDGSNPVNYPSATAITSAALGQESVMSILPVGTPSVVTAGDPYSSPPAVSSSLPGLALVAGNGTESDSSGSNKICQRRRKRRVTDSRH</sequence>
<evidence type="ECO:0000313" key="5">
    <source>
        <dbReference type="Proteomes" id="UP000092666"/>
    </source>
</evidence>
<evidence type="ECO:0000256" key="2">
    <source>
        <dbReference type="SAM" id="SignalP"/>
    </source>
</evidence>
<reference evidence="4 5" key="1">
    <citation type="submission" date="2013-07" db="EMBL/GenBank/DDBJ databases">
        <title>The Genome Sequence of Cryptococcus heveanensis BCC8398.</title>
        <authorList>
            <consortium name="The Broad Institute Genome Sequencing Platform"/>
            <person name="Cuomo C."/>
            <person name="Litvintseva A."/>
            <person name="Chen Y."/>
            <person name="Heitman J."/>
            <person name="Sun S."/>
            <person name="Springer D."/>
            <person name="Dromer F."/>
            <person name="Young S.K."/>
            <person name="Zeng Q."/>
            <person name="Gargeya S."/>
            <person name="Fitzgerald M."/>
            <person name="Abouelleil A."/>
            <person name="Alvarado L."/>
            <person name="Berlin A.M."/>
            <person name="Chapman S.B."/>
            <person name="Dewar J."/>
            <person name="Goldberg J."/>
            <person name="Griggs A."/>
            <person name="Gujja S."/>
            <person name="Hansen M."/>
            <person name="Howarth C."/>
            <person name="Imamovic A."/>
            <person name="Larimer J."/>
            <person name="McCowan C."/>
            <person name="Murphy C."/>
            <person name="Pearson M."/>
            <person name="Priest M."/>
            <person name="Roberts A."/>
            <person name="Saif S."/>
            <person name="Shea T."/>
            <person name="Sykes S."/>
            <person name="Wortman J."/>
            <person name="Nusbaum C."/>
            <person name="Birren B."/>
        </authorList>
    </citation>
    <scope>NUCLEOTIDE SEQUENCE [LARGE SCALE GENOMIC DNA]</scope>
    <source>
        <strain evidence="4 5">BCC8398</strain>
    </source>
</reference>
<dbReference type="AlphaFoldDB" id="A0A1B9H2K5"/>
<feature type="domain" description="DUF1996" evidence="3">
    <location>
        <begin position="47"/>
        <end position="262"/>
    </location>
</feature>
<dbReference type="STRING" id="1296120.A0A1B9H2K5"/>
<name>A0A1B9H2K5_9TREE</name>
<accession>A0A1B9H2K5</accession>